<protein>
    <submittedName>
        <fullName evidence="2">Uncharacterized protein</fullName>
    </submittedName>
</protein>
<proteinExistence type="predicted"/>
<feature type="region of interest" description="Disordered" evidence="1">
    <location>
        <begin position="42"/>
        <end position="69"/>
    </location>
</feature>
<evidence type="ECO:0000256" key="1">
    <source>
        <dbReference type="SAM" id="MobiDB-lite"/>
    </source>
</evidence>
<gene>
    <name evidence="2" type="ORF">OHU69_04595</name>
</gene>
<accession>A0AAU1U108</accession>
<evidence type="ECO:0000313" key="2">
    <source>
        <dbReference type="EMBL" id="WTS10411.1"/>
    </source>
</evidence>
<reference evidence="2" key="1">
    <citation type="submission" date="2022-10" db="EMBL/GenBank/DDBJ databases">
        <title>The complete genomes of actinobacterial strains from the NBC collection.</title>
        <authorList>
            <person name="Joergensen T.S."/>
            <person name="Alvarez Arevalo M."/>
            <person name="Sterndorff E.B."/>
            <person name="Faurdal D."/>
            <person name="Vuksanovic O."/>
            <person name="Mourched A.-S."/>
            <person name="Charusanti P."/>
            <person name="Shaw S."/>
            <person name="Blin K."/>
            <person name="Weber T."/>
        </authorList>
    </citation>
    <scope>NUCLEOTIDE SEQUENCE</scope>
    <source>
        <strain evidence="2">NBC_00119</strain>
    </source>
</reference>
<dbReference type="EMBL" id="CP108195">
    <property type="protein sequence ID" value="WTS10411.1"/>
    <property type="molecule type" value="Genomic_DNA"/>
</dbReference>
<organism evidence="2">
    <name type="scientific">Streptomyces sp. NBC_00119</name>
    <dbReference type="NCBI Taxonomy" id="2975659"/>
    <lineage>
        <taxon>Bacteria</taxon>
        <taxon>Bacillati</taxon>
        <taxon>Actinomycetota</taxon>
        <taxon>Actinomycetes</taxon>
        <taxon>Kitasatosporales</taxon>
        <taxon>Streptomycetaceae</taxon>
        <taxon>Streptomyces</taxon>
    </lineage>
</organism>
<sequence length="105" mass="11287">MTDGLPEHVQLQAMPAVARAHREHGRCRSLLKLEHAVSLRTDANTLKQPTDRRLEAGTGPAPAEPGDPTFAAACCPDLSDRATVATTGVLFVADGPNRPNRPNRR</sequence>
<name>A0AAU1U108_9ACTN</name>
<dbReference type="AlphaFoldDB" id="A0AAU1U108"/>